<dbReference type="Proteomes" id="UP000092528">
    <property type="component" value="Chromosome 1"/>
</dbReference>
<dbReference type="AlphaFoldDB" id="A0A1C7F7Q5"/>
<protein>
    <submittedName>
        <fullName evidence="2">Inner centromere protein</fullName>
    </submittedName>
</protein>
<dbReference type="SUPFAM" id="SSF74653">
    <property type="entry name" value="TolA/TonB C-terminal domain"/>
    <property type="match status" value="1"/>
</dbReference>
<dbReference type="NCBIfam" id="TIGR02794">
    <property type="entry name" value="tolA_full"/>
    <property type="match status" value="1"/>
</dbReference>
<evidence type="ECO:0000313" key="2">
    <source>
        <dbReference type="EMBL" id="ANU35972.1"/>
    </source>
</evidence>
<feature type="compositionally biased region" description="Basic and acidic residues" evidence="1">
    <location>
        <begin position="65"/>
        <end position="157"/>
    </location>
</feature>
<dbReference type="GO" id="GO:0016020">
    <property type="term" value="C:membrane"/>
    <property type="evidence" value="ECO:0007669"/>
    <property type="project" value="InterPro"/>
</dbReference>
<feature type="region of interest" description="Disordered" evidence="1">
    <location>
        <begin position="63"/>
        <end position="157"/>
    </location>
</feature>
<dbReference type="Pfam" id="PF06519">
    <property type="entry name" value="TolA"/>
    <property type="match status" value="1"/>
</dbReference>
<gene>
    <name evidence="2" type="ORF">VSVS05_00840</name>
</gene>
<dbReference type="GO" id="GO:0019534">
    <property type="term" value="F:toxin transmembrane transporter activity"/>
    <property type="evidence" value="ECO:0007669"/>
    <property type="project" value="InterPro"/>
</dbReference>
<dbReference type="InterPro" id="IPR014161">
    <property type="entry name" value="Tol-Pal_TolA"/>
</dbReference>
<reference evidence="2 3" key="1">
    <citation type="submission" date="2016-07" db="EMBL/GenBank/DDBJ databases">
        <title>Genome sequencing of Vibrio scophthalmi strain VS-05, an isolated from Paralichthys olivaceus.</title>
        <authorList>
            <person name="Han H.-J."/>
        </authorList>
    </citation>
    <scope>NUCLEOTIDE SEQUENCE [LARGE SCALE GENOMIC DNA]</scope>
    <source>
        <strain evidence="2 3">VS-05</strain>
    </source>
</reference>
<evidence type="ECO:0000313" key="3">
    <source>
        <dbReference type="Proteomes" id="UP000092528"/>
    </source>
</evidence>
<evidence type="ECO:0000256" key="1">
    <source>
        <dbReference type="SAM" id="MobiDB-lite"/>
    </source>
</evidence>
<feature type="region of interest" description="Disordered" evidence="1">
    <location>
        <begin position="215"/>
        <end position="239"/>
    </location>
</feature>
<dbReference type="Gene3D" id="3.30.1150.10">
    <property type="match status" value="1"/>
</dbReference>
<dbReference type="PATRIC" id="fig|45658.7.peg.805"/>
<dbReference type="EMBL" id="CP016414">
    <property type="protein sequence ID" value="ANU35972.1"/>
    <property type="molecule type" value="Genomic_DNA"/>
</dbReference>
<dbReference type="GO" id="GO:0043213">
    <property type="term" value="P:bacteriocin transport"/>
    <property type="evidence" value="ECO:0007669"/>
    <property type="project" value="InterPro"/>
</dbReference>
<accession>A0A1C7F7Q5</accession>
<dbReference type="STRING" id="45658.VSVS12_02142"/>
<dbReference type="RefSeq" id="WP_065545168.1">
    <property type="nucleotide sequence ID" value="NZ_CP016414.1"/>
</dbReference>
<keyword evidence="3" id="KW-1185">Reference proteome</keyword>
<dbReference type="GeneID" id="96871163"/>
<organism evidence="2 3">
    <name type="scientific">Vibrio scophthalmi</name>
    <dbReference type="NCBI Taxonomy" id="45658"/>
    <lineage>
        <taxon>Bacteria</taxon>
        <taxon>Pseudomonadati</taxon>
        <taxon>Pseudomonadota</taxon>
        <taxon>Gammaproteobacteria</taxon>
        <taxon>Vibrionales</taxon>
        <taxon>Vibrionaceae</taxon>
        <taxon>Vibrio</taxon>
    </lineage>
</organism>
<sequence>MKDKKPNKNKLGKPMVISFALHAVLLAALLWGADFTMSKPEPVGRMVEAVVIDPALVRKQAQQIREQREEASRKEQDRLDKLRRESEQLEKNRKAEEERIRKLKEQQVKEAKAARDAEKLRKQKEQERKVEEERVRKEKERAVKLEQERKKKEDAIRVAEKQRLEKEAAVAKAEQQRIEKEAAAAKAEQQRIEKEKAAKAAQEAAAKAEKERIAKEKAAKEAAEKARKEKQRLERLERERKEQEAAMNDIFAGLESETEQNSAARNQFVDSEISRYAAIYTQLIKQNLLVEDYFRGKSCRVNLRLIPTGAGAIVGNFSILDGDSRVCSATKRAVAQVPSFPLPTDADLVNKLKNINLTVEL</sequence>
<proteinExistence type="predicted"/>
<name>A0A1C7F7Q5_9VIBR</name>